<dbReference type="InterPro" id="IPR044149">
    <property type="entry name" value="Nitrilases_CHs"/>
</dbReference>
<comment type="caution">
    <text evidence="4">The sequence shown here is derived from an EMBL/GenBank/DDBJ whole genome shotgun (WGS) entry which is preliminary data.</text>
</comment>
<feature type="domain" description="CN hydrolase" evidence="3">
    <location>
        <begin position="12"/>
        <end position="283"/>
    </location>
</feature>
<dbReference type="Proteomes" id="UP000635565">
    <property type="component" value="Unassembled WGS sequence"/>
</dbReference>
<accession>A0ABQ3VPQ8</accession>
<proteinExistence type="inferred from homology"/>
<dbReference type="PANTHER" id="PTHR46044:SF1">
    <property type="entry name" value="CN HYDROLASE DOMAIN-CONTAINING PROTEIN"/>
    <property type="match status" value="1"/>
</dbReference>
<feature type="active site" description="Proton acceptor" evidence="2">
    <location>
        <position position="52"/>
    </location>
</feature>
<dbReference type="EMBL" id="BNJJ01000018">
    <property type="protein sequence ID" value="GHO87679.1"/>
    <property type="molecule type" value="Genomic_DNA"/>
</dbReference>
<dbReference type="Pfam" id="PF00795">
    <property type="entry name" value="CN_hydrolase"/>
    <property type="match status" value="1"/>
</dbReference>
<dbReference type="CDD" id="cd07564">
    <property type="entry name" value="nitrilases_CHs"/>
    <property type="match status" value="1"/>
</dbReference>
<dbReference type="InterPro" id="IPR003010">
    <property type="entry name" value="C-N_Hydrolase"/>
</dbReference>
<dbReference type="RefSeq" id="WP_201365209.1">
    <property type="nucleotide sequence ID" value="NZ_BNJJ01000018.1"/>
</dbReference>
<organism evidence="4 5">
    <name type="scientific">Dictyobacter formicarum</name>
    <dbReference type="NCBI Taxonomy" id="2778368"/>
    <lineage>
        <taxon>Bacteria</taxon>
        <taxon>Bacillati</taxon>
        <taxon>Chloroflexota</taxon>
        <taxon>Ktedonobacteria</taxon>
        <taxon>Ktedonobacterales</taxon>
        <taxon>Dictyobacteraceae</taxon>
        <taxon>Dictyobacter</taxon>
    </lineage>
</organism>
<sequence>MKSMSHVHNTPFTVAVAQVAPVYLDCAATVEKACECIVDAGQAGARLIIFPESFICGYPVWVWNIPPGEQSLLSELYVTFRANAVRIPGEVTDRLCRMAQRARINVVMGLTECATEVGGVCCYNAQLYINAQGQIVGKHRSLVLNGAERLVWTAGNGSTLQVYKMPMGIIGGLIGGENYLPLARHSLYAWGTQFYVATSWEHGEIWHATLRHIAREGQVFILGCNAVLPAVTLSGSAPLTQFSLCDKGGWLHPGGSVIINPEGEIIAGPLLEQEAILYAEIDVRKMHRSKWMLDVTGQDARPDIFQLTVHCDTHPLIQIKDRQSAAEEKLKKQSEYMSDI</sequence>
<dbReference type="SUPFAM" id="SSF56317">
    <property type="entry name" value="Carbon-nitrogen hydrolase"/>
    <property type="match status" value="1"/>
</dbReference>
<protein>
    <submittedName>
        <fullName evidence="4">Nitrilase</fullName>
    </submittedName>
</protein>
<keyword evidence="5" id="KW-1185">Reference proteome</keyword>
<evidence type="ECO:0000256" key="2">
    <source>
        <dbReference type="PROSITE-ProRule" id="PRU10139"/>
    </source>
</evidence>
<name>A0ABQ3VPQ8_9CHLR</name>
<gene>
    <name evidence="4" type="ORF">KSZ_56850</name>
</gene>
<dbReference type="PROSITE" id="PS00920">
    <property type="entry name" value="NITRIL_CHT_1"/>
    <property type="match status" value="1"/>
</dbReference>
<evidence type="ECO:0000313" key="5">
    <source>
        <dbReference type="Proteomes" id="UP000635565"/>
    </source>
</evidence>
<dbReference type="InterPro" id="IPR036526">
    <property type="entry name" value="C-N_Hydrolase_sf"/>
</dbReference>
<evidence type="ECO:0000259" key="3">
    <source>
        <dbReference type="PROSITE" id="PS50263"/>
    </source>
</evidence>
<dbReference type="Gene3D" id="3.60.110.10">
    <property type="entry name" value="Carbon-nitrogen hydrolase"/>
    <property type="match status" value="1"/>
</dbReference>
<reference evidence="4 5" key="1">
    <citation type="journal article" date="2021" name="Int. J. Syst. Evol. Microbiol.">
        <title>Reticulibacter mediterranei gen. nov., sp. nov., within the new family Reticulibacteraceae fam. nov., and Ktedonospora formicarum gen. nov., sp. nov., Ktedonobacter robiniae sp. nov., Dictyobacter formicarum sp. nov. and Dictyobacter arantiisoli sp. nov., belonging to the class Ktedonobacteria.</title>
        <authorList>
            <person name="Yabe S."/>
            <person name="Zheng Y."/>
            <person name="Wang C.M."/>
            <person name="Sakai Y."/>
            <person name="Abe K."/>
            <person name="Yokota A."/>
            <person name="Donadio S."/>
            <person name="Cavaletti L."/>
            <person name="Monciardini P."/>
        </authorList>
    </citation>
    <scope>NUCLEOTIDE SEQUENCE [LARGE SCALE GENOMIC DNA]</scope>
    <source>
        <strain evidence="4 5">SOSP1-9</strain>
    </source>
</reference>
<comment type="similarity">
    <text evidence="1">Belongs to the carbon-nitrogen hydrolase superfamily. Nitrilase family.</text>
</comment>
<dbReference type="PANTHER" id="PTHR46044">
    <property type="entry name" value="NITRILASE"/>
    <property type="match status" value="1"/>
</dbReference>
<dbReference type="InterPro" id="IPR000132">
    <property type="entry name" value="Nitrilase/CN_hydratase_CS"/>
</dbReference>
<evidence type="ECO:0000256" key="1">
    <source>
        <dbReference type="ARBA" id="ARBA00008129"/>
    </source>
</evidence>
<dbReference type="PROSITE" id="PS50263">
    <property type="entry name" value="CN_HYDROLASE"/>
    <property type="match status" value="1"/>
</dbReference>
<evidence type="ECO:0000313" key="4">
    <source>
        <dbReference type="EMBL" id="GHO87679.1"/>
    </source>
</evidence>